<sequence>MAKIERWIAIACLVAAGIVTLSWQKVTCDNPPDVAIARSTNLPESGYLWQNVAVGGAGFVTGIVIHPQDPSSIYIRTDVGGAYRWHGAEERWIPLMESFSEDESHLYGVASLALDPDDSQRVYAVVGEYTDERARGQKGVVLTSDDRGETWRQFPLPFFVGSNELWRWNGERLAVDPHQPNLLYLGSRHEGLWKSTDRGATWQRVGGVPSGTANRGVAFVAFDPIAGSEGEPTRRIYAGVAGKGVYRSEDAGRTWQLLPTEETDPQRGVVASDGTLYVTFDQPGTVRKWQENRWIEISPDPSVESYNAIAVDPNDPQVAIAAEWFFNHGNRLFRTNDGGETWREIEYKRTDTVPWQHDDERFWAAGIASVAIAPDDPERVWYTDGWGVWRTDDISARRSLWRRVVRGYEEIVNFTLKSQPNSGALLQGSGDIGGMRHGNLNRYPSKLFQDPSWMASDFVSIAASEKDPQFVVAVGGRRWTSDQLPTPGYALYSTDDGQSWREFPGYPEGDRQAVRGRVAVSATDRDRIVWLPEGSDRLPYTSADGGKTWTVSKGAPGGMVVSIWQWNQPLASDAVEGNTFYLYDEGKVYRSRDGGLTWAATAAELPKLSMDWQKGTWSLLKTPPGMAGELWASFDTDGLYRSRDRGETFTRIESVQRAHLFAFGRNAPDRDRPSVFVYGTVNGEAGIFRSDDFGETWQKIDVPGQAIGKDPRTMEGDREVFGRVYIGTGGRGIYYGQPVGTRGEAQPADTTLFTCGMRWISSQWR</sequence>
<evidence type="ECO:0000256" key="4">
    <source>
        <dbReference type="ARBA" id="ARBA00023295"/>
    </source>
</evidence>
<dbReference type="GO" id="GO:0016798">
    <property type="term" value="F:hydrolase activity, acting on glycosyl bonds"/>
    <property type="evidence" value="ECO:0007669"/>
    <property type="project" value="UniProtKB-KW"/>
</dbReference>
<dbReference type="GO" id="GO:0000272">
    <property type="term" value="P:polysaccharide catabolic process"/>
    <property type="evidence" value="ECO:0007669"/>
    <property type="project" value="UniProtKB-KW"/>
</dbReference>
<dbReference type="Proteomes" id="UP000500857">
    <property type="component" value="Chromosome"/>
</dbReference>
<dbReference type="GO" id="GO:0010411">
    <property type="term" value="P:xyloglucan metabolic process"/>
    <property type="evidence" value="ECO:0007669"/>
    <property type="project" value="TreeGrafter"/>
</dbReference>
<dbReference type="InterPro" id="IPR015943">
    <property type="entry name" value="WD40/YVTN_repeat-like_dom_sf"/>
</dbReference>
<evidence type="ECO:0000313" key="7">
    <source>
        <dbReference type="EMBL" id="QIZ69174.1"/>
    </source>
</evidence>
<keyword evidence="5" id="KW-0624">Polysaccharide degradation</keyword>
<comment type="similarity">
    <text evidence="6">Belongs to the glycosyl hydrolase 74 family.</text>
</comment>
<evidence type="ECO:0000256" key="5">
    <source>
        <dbReference type="ARBA" id="ARBA00023326"/>
    </source>
</evidence>
<evidence type="ECO:0000313" key="8">
    <source>
        <dbReference type="Proteomes" id="UP000500857"/>
    </source>
</evidence>
<keyword evidence="2" id="KW-0378">Hydrolase</keyword>
<evidence type="ECO:0000256" key="1">
    <source>
        <dbReference type="ARBA" id="ARBA00022729"/>
    </source>
</evidence>
<keyword evidence="4" id="KW-0326">Glycosidase</keyword>
<dbReference type="KEGG" id="oxy:HCG48_00040"/>
<reference evidence="7 8" key="1">
    <citation type="submission" date="2020-04" db="EMBL/GenBank/DDBJ databases">
        <authorList>
            <person name="Basu S."/>
            <person name="Maruthanayagam V."/>
            <person name="Chakraborty S."/>
            <person name="Pramanik A."/>
            <person name="Mukherjee J."/>
            <person name="Brink B."/>
        </authorList>
    </citation>
    <scope>NUCLEOTIDE SEQUENCE [LARGE SCALE GENOMIC DNA]</scope>
    <source>
        <strain evidence="7 8">AP17</strain>
    </source>
</reference>
<name>A0A6H1TRF6_9CYAN</name>
<dbReference type="Pfam" id="PF15899">
    <property type="entry name" value="BNR_6"/>
    <property type="match status" value="1"/>
</dbReference>
<gene>
    <name evidence="7" type="ORF">HCG48_00040</name>
</gene>
<evidence type="ECO:0000256" key="2">
    <source>
        <dbReference type="ARBA" id="ARBA00022801"/>
    </source>
</evidence>
<dbReference type="InterPro" id="IPR002860">
    <property type="entry name" value="BNR_rpt"/>
</dbReference>
<dbReference type="AlphaFoldDB" id="A0A6H1TRF6"/>
<accession>A0A6H1TRF6</accession>
<dbReference type="PANTHER" id="PTHR43739:SF2">
    <property type="entry name" value="OLIGOXYLOGLUCAN-REDUCING END-SPECIFIC XYLOGLUCANASE-RELATED"/>
    <property type="match status" value="1"/>
</dbReference>
<proteinExistence type="inferred from homology"/>
<dbReference type="EMBL" id="CP051167">
    <property type="protein sequence ID" value="QIZ69174.1"/>
    <property type="molecule type" value="Genomic_DNA"/>
</dbReference>
<protein>
    <submittedName>
        <fullName evidence="7">Carbohydrate-binding protein</fullName>
    </submittedName>
</protein>
<keyword evidence="8" id="KW-1185">Reference proteome</keyword>
<dbReference type="SUPFAM" id="SSF110296">
    <property type="entry name" value="Oligoxyloglucan reducing end-specific cellobiohydrolase"/>
    <property type="match status" value="2"/>
</dbReference>
<evidence type="ECO:0000256" key="6">
    <source>
        <dbReference type="ARBA" id="ARBA00037986"/>
    </source>
</evidence>
<dbReference type="InterPro" id="IPR052025">
    <property type="entry name" value="Xyloglucanase_GH74"/>
</dbReference>
<dbReference type="PANTHER" id="PTHR43739">
    <property type="entry name" value="XYLOGLUCANASE (EUROFUNG)"/>
    <property type="match status" value="1"/>
</dbReference>
<keyword evidence="3" id="KW-0119">Carbohydrate metabolism</keyword>
<dbReference type="Gene3D" id="2.130.10.10">
    <property type="entry name" value="YVTN repeat-like/Quinoprotein amine dehydrogenase"/>
    <property type="match status" value="2"/>
</dbReference>
<dbReference type="CDD" id="cd15482">
    <property type="entry name" value="Sialidase_non-viral"/>
    <property type="match status" value="2"/>
</dbReference>
<dbReference type="RefSeq" id="WP_168567332.1">
    <property type="nucleotide sequence ID" value="NZ_CP051167.1"/>
</dbReference>
<organism evidence="7 8">
    <name type="scientific">Oxynema aestuarii AP17</name>
    <dbReference type="NCBI Taxonomy" id="2064643"/>
    <lineage>
        <taxon>Bacteria</taxon>
        <taxon>Bacillati</taxon>
        <taxon>Cyanobacteriota</taxon>
        <taxon>Cyanophyceae</taxon>
        <taxon>Oscillatoriophycideae</taxon>
        <taxon>Oscillatoriales</taxon>
        <taxon>Oscillatoriaceae</taxon>
        <taxon>Oxynema</taxon>
        <taxon>Oxynema aestuarii</taxon>
    </lineage>
</organism>
<evidence type="ECO:0000256" key="3">
    <source>
        <dbReference type="ARBA" id="ARBA00023277"/>
    </source>
</evidence>
<keyword evidence="1" id="KW-0732">Signal</keyword>